<gene>
    <name evidence="2" type="ORF">GLOTRDRAFT_96203</name>
</gene>
<proteinExistence type="predicted"/>
<keyword evidence="3" id="KW-1185">Reference proteome</keyword>
<dbReference type="AlphaFoldDB" id="S7PV74"/>
<reference evidence="2 3" key="1">
    <citation type="journal article" date="2012" name="Science">
        <title>The Paleozoic origin of enzymatic lignin decomposition reconstructed from 31 fungal genomes.</title>
        <authorList>
            <person name="Floudas D."/>
            <person name="Binder M."/>
            <person name="Riley R."/>
            <person name="Barry K."/>
            <person name="Blanchette R.A."/>
            <person name="Henrissat B."/>
            <person name="Martinez A.T."/>
            <person name="Otillar R."/>
            <person name="Spatafora J.W."/>
            <person name="Yadav J.S."/>
            <person name="Aerts A."/>
            <person name="Benoit I."/>
            <person name="Boyd A."/>
            <person name="Carlson A."/>
            <person name="Copeland A."/>
            <person name="Coutinho P.M."/>
            <person name="de Vries R.P."/>
            <person name="Ferreira P."/>
            <person name="Findley K."/>
            <person name="Foster B."/>
            <person name="Gaskell J."/>
            <person name="Glotzer D."/>
            <person name="Gorecki P."/>
            <person name="Heitman J."/>
            <person name="Hesse C."/>
            <person name="Hori C."/>
            <person name="Igarashi K."/>
            <person name="Jurgens J.A."/>
            <person name="Kallen N."/>
            <person name="Kersten P."/>
            <person name="Kohler A."/>
            <person name="Kuees U."/>
            <person name="Kumar T.K.A."/>
            <person name="Kuo A."/>
            <person name="LaButti K."/>
            <person name="Larrondo L.F."/>
            <person name="Lindquist E."/>
            <person name="Ling A."/>
            <person name="Lombard V."/>
            <person name="Lucas S."/>
            <person name="Lundell T."/>
            <person name="Martin R."/>
            <person name="McLaughlin D.J."/>
            <person name="Morgenstern I."/>
            <person name="Morin E."/>
            <person name="Murat C."/>
            <person name="Nagy L.G."/>
            <person name="Nolan M."/>
            <person name="Ohm R.A."/>
            <person name="Patyshakuliyeva A."/>
            <person name="Rokas A."/>
            <person name="Ruiz-Duenas F.J."/>
            <person name="Sabat G."/>
            <person name="Salamov A."/>
            <person name="Samejima M."/>
            <person name="Schmutz J."/>
            <person name="Slot J.C."/>
            <person name="St John F."/>
            <person name="Stenlid J."/>
            <person name="Sun H."/>
            <person name="Sun S."/>
            <person name="Syed K."/>
            <person name="Tsang A."/>
            <person name="Wiebenga A."/>
            <person name="Young D."/>
            <person name="Pisabarro A."/>
            <person name="Eastwood D.C."/>
            <person name="Martin F."/>
            <person name="Cullen D."/>
            <person name="Grigoriev I.V."/>
            <person name="Hibbett D.S."/>
        </authorList>
    </citation>
    <scope>NUCLEOTIDE SEQUENCE [LARGE SCALE GENOMIC DNA]</scope>
    <source>
        <strain evidence="2 3">ATCC 11539</strain>
    </source>
</reference>
<dbReference type="HOGENOM" id="CLU_863440_0_0_1"/>
<dbReference type="GeneID" id="19309811"/>
<evidence type="ECO:0000313" key="2">
    <source>
        <dbReference type="EMBL" id="EPQ51433.1"/>
    </source>
</evidence>
<accession>S7PV74</accession>
<evidence type="ECO:0000313" key="3">
    <source>
        <dbReference type="Proteomes" id="UP000030669"/>
    </source>
</evidence>
<dbReference type="KEGG" id="gtr:GLOTRDRAFT_96203"/>
<protein>
    <submittedName>
        <fullName evidence="2">Uncharacterized protein</fullName>
    </submittedName>
</protein>
<sequence>MLLTFCPRWITYEHISHGPSHLDSGCAMLAHLRHNEKQPKDSPDHWCDHGACAARSRTRSRSTLSVRARARSARTGTSGPAEHISHGPSHLDSGCAMLAHLRHNEKQPKDSPDHWCDHGACAARSRTRSRSTLSVRARARSARTGTSGPAATTTWLEQLRHGLSNEEDEYKESFLCEVPIKDISPEERSPRDAAPAALRVAVAEPQPQGAPRREHDRAASSCTRIIKKKALKGMAKNSILIPRGAELAAAGPDGGGHRVLLHRCRANCDLRSSIAMARCITRRSSVARRAIYCLQMGTYPPDQLDHWNQSAGAHLIWTNEAS</sequence>
<dbReference type="Proteomes" id="UP000030669">
    <property type="component" value="Unassembled WGS sequence"/>
</dbReference>
<dbReference type="EMBL" id="KB469310">
    <property type="protein sequence ID" value="EPQ51433.1"/>
    <property type="molecule type" value="Genomic_DNA"/>
</dbReference>
<feature type="region of interest" description="Disordered" evidence="1">
    <location>
        <begin position="58"/>
        <end position="89"/>
    </location>
</feature>
<feature type="compositionally biased region" description="Low complexity" evidence="1">
    <location>
        <begin position="58"/>
        <end position="78"/>
    </location>
</feature>
<dbReference type="RefSeq" id="XP_007869912.1">
    <property type="nucleotide sequence ID" value="XM_007871721.1"/>
</dbReference>
<evidence type="ECO:0000256" key="1">
    <source>
        <dbReference type="SAM" id="MobiDB-lite"/>
    </source>
</evidence>
<feature type="region of interest" description="Disordered" evidence="1">
    <location>
        <begin position="127"/>
        <end position="149"/>
    </location>
</feature>
<organism evidence="2 3">
    <name type="scientific">Gloeophyllum trabeum (strain ATCC 11539 / FP-39264 / Madison 617)</name>
    <name type="common">Brown rot fungus</name>
    <dbReference type="NCBI Taxonomy" id="670483"/>
    <lineage>
        <taxon>Eukaryota</taxon>
        <taxon>Fungi</taxon>
        <taxon>Dikarya</taxon>
        <taxon>Basidiomycota</taxon>
        <taxon>Agaricomycotina</taxon>
        <taxon>Agaricomycetes</taxon>
        <taxon>Gloeophyllales</taxon>
        <taxon>Gloeophyllaceae</taxon>
        <taxon>Gloeophyllum</taxon>
    </lineage>
</organism>
<feature type="compositionally biased region" description="Low complexity" evidence="1">
    <location>
        <begin position="127"/>
        <end position="147"/>
    </location>
</feature>
<name>S7PV74_GLOTA</name>